<dbReference type="GO" id="GO:0008168">
    <property type="term" value="F:methyltransferase activity"/>
    <property type="evidence" value="ECO:0007669"/>
    <property type="project" value="InterPro"/>
</dbReference>
<dbReference type="PROSITE" id="PS00092">
    <property type="entry name" value="N6_MTASE"/>
    <property type="match status" value="1"/>
</dbReference>
<dbReference type="Gene3D" id="3.40.50.2000">
    <property type="entry name" value="Glycogen Phosphorylase B"/>
    <property type="match status" value="2"/>
</dbReference>
<evidence type="ECO:0000256" key="4">
    <source>
        <dbReference type="RuleBase" id="RU003718"/>
    </source>
</evidence>
<evidence type="ECO:0000313" key="8">
    <source>
        <dbReference type="RefSeq" id="XP_027103667.2"/>
    </source>
</evidence>
<dbReference type="PANTHER" id="PTHR48048:SF30">
    <property type="entry name" value="GLYCOSYLTRANSFERASE"/>
    <property type="match status" value="1"/>
</dbReference>
<dbReference type="Pfam" id="PF00201">
    <property type="entry name" value="UDPGT"/>
    <property type="match status" value="1"/>
</dbReference>
<reference evidence="7" key="1">
    <citation type="journal article" date="2025" name="Foods">
        <title>Unveiling the Microbial Signatures of Arabica Coffee Cherries: Insights into Ripeness Specific Diversity, Functional Traits, and Implications for Quality and Safety.</title>
        <authorList>
            <consortium name="RefSeq"/>
            <person name="Tenea G.N."/>
            <person name="Cifuentes V."/>
            <person name="Reyes P."/>
            <person name="Cevallos-Vallejos M."/>
        </authorList>
    </citation>
    <scope>NUCLEOTIDE SEQUENCE [LARGE SCALE GENOMIC DNA]</scope>
</reference>
<dbReference type="SUPFAM" id="SSF53756">
    <property type="entry name" value="UDP-Glycosyltransferase/glycogen phosphorylase"/>
    <property type="match status" value="1"/>
</dbReference>
<dbReference type="InterPro" id="IPR035595">
    <property type="entry name" value="UDP_glycos_trans_CS"/>
</dbReference>
<protein>
    <recommendedName>
        <fullName evidence="5">Glycosyltransferase</fullName>
        <ecNumber evidence="5">2.4.1.-</ecNumber>
    </recommendedName>
</protein>
<feature type="transmembrane region" description="Helical" evidence="6">
    <location>
        <begin position="102"/>
        <end position="128"/>
    </location>
</feature>
<evidence type="ECO:0000256" key="6">
    <source>
        <dbReference type="SAM" id="Phobius"/>
    </source>
</evidence>
<evidence type="ECO:0000256" key="5">
    <source>
        <dbReference type="RuleBase" id="RU362057"/>
    </source>
</evidence>
<keyword evidence="3 4" id="KW-0808">Transferase</keyword>
<evidence type="ECO:0000256" key="2">
    <source>
        <dbReference type="ARBA" id="ARBA00022676"/>
    </source>
</evidence>
<feature type="transmembrane region" description="Helical" evidence="6">
    <location>
        <begin position="134"/>
        <end position="152"/>
    </location>
</feature>
<dbReference type="CDD" id="cd03784">
    <property type="entry name" value="GT1_Gtf-like"/>
    <property type="match status" value="1"/>
</dbReference>
<dbReference type="GO" id="GO:0003676">
    <property type="term" value="F:nucleic acid binding"/>
    <property type="evidence" value="ECO:0007669"/>
    <property type="project" value="InterPro"/>
</dbReference>
<accession>A0A6P6VP04</accession>
<comment type="similarity">
    <text evidence="1 4">Belongs to the UDP-glycosyltransferase family.</text>
</comment>
<evidence type="ECO:0000256" key="3">
    <source>
        <dbReference type="ARBA" id="ARBA00022679"/>
    </source>
</evidence>
<dbReference type="InterPro" id="IPR002052">
    <property type="entry name" value="DNA_methylase_N6_adenine_CS"/>
</dbReference>
<keyword evidence="7" id="KW-1185">Reference proteome</keyword>
<dbReference type="EC" id="2.4.1.-" evidence="5"/>
<dbReference type="GeneID" id="113724950"/>
<gene>
    <name evidence="8" type="primary">LOC113724950</name>
</gene>
<dbReference type="GO" id="GO:0035251">
    <property type="term" value="F:UDP-glucosyltransferase activity"/>
    <property type="evidence" value="ECO:0007669"/>
    <property type="project" value="InterPro"/>
</dbReference>
<dbReference type="Proteomes" id="UP001652660">
    <property type="component" value="Chromosome 2c"/>
</dbReference>
<keyword evidence="6" id="KW-1133">Transmembrane helix</keyword>
<evidence type="ECO:0000256" key="1">
    <source>
        <dbReference type="ARBA" id="ARBA00009995"/>
    </source>
</evidence>
<name>A0A6P6VP04_COFAR</name>
<dbReference type="PROSITE" id="PS00375">
    <property type="entry name" value="UDPGT"/>
    <property type="match status" value="1"/>
</dbReference>
<sequence length="483" mass="52157">MGSNRTIVLYPSPGMGHLVSMVELGKFTLNHHPGLAITVLVVNPPYNTAASTAAYMNRISATTPSISFHHLPSPPLDPDSYPSIEALHFELLRLSNPHVRQALHSISLTAGISAFIIDFFCTCALSVATNLGIPTYYFFTSGANGLALFLYLPTLHQSTNKSYKDLDELLHLPDLLPIPPRDMPVPLLERTSPEYAFFLDVATQLAKSSGILVNTFESLEPSILKSIADGKYVPDGPTPPVFSLGPLIASDNGKGGGAAGGTGGGVHECLKWLDMQPSGSVVFLCFGSVGQFPAEQLKEIAIGLERSEQKFLWVVRSPPSEDKTNRFQTPPAPDLDLLLPHGFLDRTKGRGFVASSWAPQVDVLNHGSVGGFVTHCGWNSVLEAVCAGVPMVGWPLYAEQKLNRLFLVEEMKLALPMDESTEGGFVKAAEIEKRVRGLMDSEEGKVIRERAQAKKEEAKQAVADGGSSTVALAKLVGSWRKLE</sequence>
<dbReference type="GO" id="GO:0032259">
    <property type="term" value="P:methylation"/>
    <property type="evidence" value="ECO:0007669"/>
    <property type="project" value="InterPro"/>
</dbReference>
<evidence type="ECO:0000313" key="7">
    <source>
        <dbReference type="Proteomes" id="UP001652660"/>
    </source>
</evidence>
<reference evidence="8" key="2">
    <citation type="submission" date="2025-08" db="UniProtKB">
        <authorList>
            <consortium name="RefSeq"/>
        </authorList>
    </citation>
    <scope>IDENTIFICATION</scope>
    <source>
        <tissue evidence="8">Leaves</tissue>
    </source>
</reference>
<dbReference type="InterPro" id="IPR050481">
    <property type="entry name" value="UDP-glycosyltransf_plant"/>
</dbReference>
<keyword evidence="6" id="KW-0472">Membrane</keyword>
<keyword evidence="2 4" id="KW-0328">Glycosyltransferase</keyword>
<keyword evidence="6" id="KW-0812">Transmembrane</keyword>
<dbReference type="OrthoDB" id="5835829at2759"/>
<organism evidence="7 8">
    <name type="scientific">Coffea arabica</name>
    <name type="common">Arabian coffee</name>
    <dbReference type="NCBI Taxonomy" id="13443"/>
    <lineage>
        <taxon>Eukaryota</taxon>
        <taxon>Viridiplantae</taxon>
        <taxon>Streptophyta</taxon>
        <taxon>Embryophyta</taxon>
        <taxon>Tracheophyta</taxon>
        <taxon>Spermatophyta</taxon>
        <taxon>Magnoliopsida</taxon>
        <taxon>eudicotyledons</taxon>
        <taxon>Gunneridae</taxon>
        <taxon>Pentapetalae</taxon>
        <taxon>asterids</taxon>
        <taxon>lamiids</taxon>
        <taxon>Gentianales</taxon>
        <taxon>Rubiaceae</taxon>
        <taxon>Ixoroideae</taxon>
        <taxon>Gardenieae complex</taxon>
        <taxon>Bertiereae - Coffeeae clade</taxon>
        <taxon>Coffeeae</taxon>
        <taxon>Coffea</taxon>
    </lineage>
</organism>
<dbReference type="InterPro" id="IPR002213">
    <property type="entry name" value="UDP_glucos_trans"/>
</dbReference>
<dbReference type="AlphaFoldDB" id="A0A6P6VP04"/>
<dbReference type="RefSeq" id="XP_027103667.2">
    <property type="nucleotide sequence ID" value="XM_027247866.2"/>
</dbReference>
<proteinExistence type="inferred from homology"/>
<dbReference type="PANTHER" id="PTHR48048">
    <property type="entry name" value="GLYCOSYLTRANSFERASE"/>
    <property type="match status" value="1"/>
</dbReference>